<dbReference type="InterPro" id="IPR036236">
    <property type="entry name" value="Znf_C2H2_sf"/>
</dbReference>
<dbReference type="AlphaFoldDB" id="A0A8X7WZ57"/>
<evidence type="ECO:0000256" key="1">
    <source>
        <dbReference type="ARBA" id="ARBA00004123"/>
    </source>
</evidence>
<evidence type="ECO:0000256" key="7">
    <source>
        <dbReference type="ARBA" id="ARBA00023125"/>
    </source>
</evidence>
<comment type="caution">
    <text evidence="13">The sequence shown here is derived from an EMBL/GenBank/DDBJ whole genome shotgun (WGS) entry which is preliminary data.</text>
</comment>
<dbReference type="GO" id="GO:0008270">
    <property type="term" value="F:zinc ion binding"/>
    <property type="evidence" value="ECO:0007669"/>
    <property type="project" value="UniProtKB-KW"/>
</dbReference>
<dbReference type="PANTHER" id="PTHR24408">
    <property type="entry name" value="ZINC FINGER PROTEIN"/>
    <property type="match status" value="1"/>
</dbReference>
<keyword evidence="4 10" id="KW-0863">Zinc-finger</keyword>
<proteinExistence type="predicted"/>
<keyword evidence="5" id="KW-0862">Zinc</keyword>
<name>A0A8X7WZ57_POLSE</name>
<evidence type="ECO:0000256" key="2">
    <source>
        <dbReference type="ARBA" id="ARBA00022723"/>
    </source>
</evidence>
<feature type="region of interest" description="Disordered" evidence="11">
    <location>
        <begin position="231"/>
        <end position="288"/>
    </location>
</feature>
<evidence type="ECO:0000256" key="3">
    <source>
        <dbReference type="ARBA" id="ARBA00022737"/>
    </source>
</evidence>
<sequence length="906" mass="100912">MFAYNMQFEYIRLPKTLVVPSPVGTRGHRQAAPLCLIIPGGRLCVAPGELPGRQPTLPPRWGVAREQMPETPGAHPGALHKGPPSSECGCREEADRAGEKGREAARKAKGLCGLDLGRSVQEGTGGARELKTISSTNQPKCSQFRTIAPKVSPTLVSPAILSCQSSCVPDTPVTNSKSIIVPTQNYALMQVAGHEGTFSLVALSPSLSSQSPQQIQKDTAFSKNIKLPIPRCQPLRSKQTPEKKRRSQKSLKFASNESKDQNKMKIQVKPPSSATMHSVAPSTSDGSEQVILIDPRSSEITVTTLLPEDAALDNKPIEKPTETDQSFQDPSNASVLQHVQVIANTSGYSTLLTKQDKTIKSPKKEESLSKSMDPSSNITVLSPTIFSNTIQIIPEKLPILPYSKVKDTVYSMAKSNAELPEISAINTQPAVGKRKRINLRHLPVPSQMCQRERSDSQSCLHQTATKHSTSDMEKEVKEKPQKMIIGPGKKRGRKRRTIEDVLALEAKRKRSFSFIKKSGTDSPVANSFKSQEKIIDISKKYRNIMPKPVVVVEPVPQATSINPLSSNECLDRKVFMSHKADGDDANHPDAIQTLGNAYVLLGSKQFYKCPTCDRCFQFKHHLQSHMNSHTNSRPYMCPLCRKTYAHSGSLSTHMKLHHSEGRHKKSMPCEFCDKVFGYVGVYFSHLKEVHKVILSAEPSVKHHHQVQSGKTKEREPVTSAKETVELQIKCGRCLAITPTFADMKLHLLYVHGEEIQVRLKEGIIQGGRDAEDELVKHAARYWKQLNEKRNLVKCGSCKEEFYSFSKLKKHIYCHHHDESEIIIECASHETESEPTVKESTSRILDSNSDLGSELGFHCILCKEVADSSDELFVHWQSYHKCENPELLWTIINSYIQRENGGKRELL</sequence>
<accession>A0A8X7WZ57</accession>
<keyword evidence="14" id="KW-1185">Reference proteome</keyword>
<keyword evidence="6" id="KW-0805">Transcription regulation</keyword>
<feature type="non-terminal residue" evidence="13">
    <location>
        <position position="906"/>
    </location>
</feature>
<feature type="compositionally biased region" description="Basic and acidic residues" evidence="11">
    <location>
        <begin position="356"/>
        <end position="368"/>
    </location>
</feature>
<evidence type="ECO:0000256" key="5">
    <source>
        <dbReference type="ARBA" id="ARBA00022833"/>
    </source>
</evidence>
<evidence type="ECO:0000256" key="10">
    <source>
        <dbReference type="PROSITE-ProRule" id="PRU00042"/>
    </source>
</evidence>
<dbReference type="Gene3D" id="3.30.160.60">
    <property type="entry name" value="Classic Zinc Finger"/>
    <property type="match status" value="2"/>
</dbReference>
<protein>
    <submittedName>
        <fullName evidence="13">ZN438 protein</fullName>
    </submittedName>
</protein>
<dbReference type="SMART" id="SM00355">
    <property type="entry name" value="ZnF_C2H2"/>
    <property type="match status" value="6"/>
</dbReference>
<dbReference type="InterPro" id="IPR013087">
    <property type="entry name" value="Znf_C2H2_type"/>
</dbReference>
<evidence type="ECO:0000256" key="11">
    <source>
        <dbReference type="SAM" id="MobiDB-lite"/>
    </source>
</evidence>
<dbReference type="PANTHER" id="PTHR24408:SF23">
    <property type="entry name" value="ZINC FINGER PROTEIN 438"/>
    <property type="match status" value="1"/>
</dbReference>
<evidence type="ECO:0000256" key="9">
    <source>
        <dbReference type="ARBA" id="ARBA00023242"/>
    </source>
</evidence>
<evidence type="ECO:0000256" key="6">
    <source>
        <dbReference type="ARBA" id="ARBA00023015"/>
    </source>
</evidence>
<feature type="domain" description="C2H2-type" evidence="12">
    <location>
        <begin position="607"/>
        <end position="634"/>
    </location>
</feature>
<dbReference type="PROSITE" id="PS00028">
    <property type="entry name" value="ZINC_FINGER_C2H2_1"/>
    <property type="match status" value="4"/>
</dbReference>
<comment type="subcellular location">
    <subcellularLocation>
        <location evidence="1">Nucleus</location>
    </subcellularLocation>
</comment>
<dbReference type="EMBL" id="JAATIS010007298">
    <property type="protein sequence ID" value="KAG2458230.1"/>
    <property type="molecule type" value="Genomic_DNA"/>
</dbReference>
<dbReference type="Proteomes" id="UP000886611">
    <property type="component" value="Unassembled WGS sequence"/>
</dbReference>
<keyword evidence="2" id="KW-0479">Metal-binding</keyword>
<dbReference type="GO" id="GO:0005634">
    <property type="term" value="C:nucleus"/>
    <property type="evidence" value="ECO:0007669"/>
    <property type="project" value="UniProtKB-SubCell"/>
</dbReference>
<feature type="compositionally biased region" description="Polar residues" evidence="11">
    <location>
        <begin position="270"/>
        <end position="287"/>
    </location>
</feature>
<feature type="domain" description="C2H2-type" evidence="12">
    <location>
        <begin position="792"/>
        <end position="820"/>
    </location>
</feature>
<evidence type="ECO:0000313" key="13">
    <source>
        <dbReference type="EMBL" id="KAG2458230.1"/>
    </source>
</evidence>
<dbReference type="GO" id="GO:0000981">
    <property type="term" value="F:DNA-binding transcription factor activity, RNA polymerase II-specific"/>
    <property type="evidence" value="ECO:0007669"/>
    <property type="project" value="TreeGrafter"/>
</dbReference>
<dbReference type="SUPFAM" id="SSF57667">
    <property type="entry name" value="beta-beta-alpha zinc fingers"/>
    <property type="match status" value="1"/>
</dbReference>
<gene>
    <name evidence="13" type="primary">Znf438</name>
    <name evidence="13" type="ORF">GTO96_0018421</name>
</gene>
<keyword evidence="9" id="KW-0539">Nucleus</keyword>
<evidence type="ECO:0000256" key="8">
    <source>
        <dbReference type="ARBA" id="ARBA00023163"/>
    </source>
</evidence>
<dbReference type="FunFam" id="3.30.160.60:FF:000325">
    <property type="entry name" value="ZFP90 zinc finger protein"/>
    <property type="match status" value="1"/>
</dbReference>
<organism evidence="13 14">
    <name type="scientific">Polypterus senegalus</name>
    <name type="common">Senegal bichir</name>
    <dbReference type="NCBI Taxonomy" id="55291"/>
    <lineage>
        <taxon>Eukaryota</taxon>
        <taxon>Metazoa</taxon>
        <taxon>Chordata</taxon>
        <taxon>Craniata</taxon>
        <taxon>Vertebrata</taxon>
        <taxon>Euteleostomi</taxon>
        <taxon>Actinopterygii</taxon>
        <taxon>Polypteriformes</taxon>
        <taxon>Polypteridae</taxon>
        <taxon>Polypterus</taxon>
    </lineage>
</organism>
<feature type="region of interest" description="Disordered" evidence="11">
    <location>
        <begin position="356"/>
        <end position="375"/>
    </location>
</feature>
<keyword evidence="8" id="KW-0804">Transcription</keyword>
<dbReference type="PROSITE" id="PS50157">
    <property type="entry name" value="ZINC_FINGER_C2H2_2"/>
    <property type="match status" value="3"/>
</dbReference>
<keyword evidence="7" id="KW-0238">DNA-binding</keyword>
<feature type="region of interest" description="Disordered" evidence="11">
    <location>
        <begin position="309"/>
        <end position="331"/>
    </location>
</feature>
<dbReference type="GO" id="GO:0043565">
    <property type="term" value="F:sequence-specific DNA binding"/>
    <property type="evidence" value="ECO:0007669"/>
    <property type="project" value="TreeGrafter"/>
</dbReference>
<reference evidence="13 14" key="1">
    <citation type="journal article" date="2021" name="Cell">
        <title>Tracing the genetic footprints of vertebrate landing in non-teleost ray-finned fishes.</title>
        <authorList>
            <person name="Bi X."/>
            <person name="Wang K."/>
            <person name="Yang L."/>
            <person name="Pan H."/>
            <person name="Jiang H."/>
            <person name="Wei Q."/>
            <person name="Fang M."/>
            <person name="Yu H."/>
            <person name="Zhu C."/>
            <person name="Cai Y."/>
            <person name="He Y."/>
            <person name="Gan X."/>
            <person name="Zeng H."/>
            <person name="Yu D."/>
            <person name="Zhu Y."/>
            <person name="Jiang H."/>
            <person name="Qiu Q."/>
            <person name="Yang H."/>
            <person name="Zhang Y.E."/>
            <person name="Wang W."/>
            <person name="Zhu M."/>
            <person name="He S."/>
            <person name="Zhang G."/>
        </authorList>
    </citation>
    <scope>NUCLEOTIDE SEQUENCE [LARGE SCALE GENOMIC DNA]</scope>
    <source>
        <strain evidence="13">Bchr_013</strain>
    </source>
</reference>
<keyword evidence="3" id="KW-0677">Repeat</keyword>
<evidence type="ECO:0000313" key="14">
    <source>
        <dbReference type="Proteomes" id="UP000886611"/>
    </source>
</evidence>
<evidence type="ECO:0000259" key="12">
    <source>
        <dbReference type="PROSITE" id="PS50157"/>
    </source>
</evidence>
<feature type="region of interest" description="Disordered" evidence="11">
    <location>
        <begin position="69"/>
        <end position="94"/>
    </location>
</feature>
<evidence type="ECO:0000256" key="4">
    <source>
        <dbReference type="ARBA" id="ARBA00022771"/>
    </source>
</evidence>
<feature type="domain" description="C2H2-type" evidence="12">
    <location>
        <begin position="635"/>
        <end position="662"/>
    </location>
</feature>
<feature type="non-terminal residue" evidence="13">
    <location>
        <position position="1"/>
    </location>
</feature>
<dbReference type="Pfam" id="PF00096">
    <property type="entry name" value="zf-C2H2"/>
    <property type="match status" value="2"/>
</dbReference>